<dbReference type="AlphaFoldDB" id="A0A0G4KHZ3"/>
<gene>
    <name evidence="1" type="ORF">BN1723_008572</name>
</gene>
<dbReference type="Proteomes" id="UP000045706">
    <property type="component" value="Unassembled WGS sequence"/>
</dbReference>
<proteinExistence type="predicted"/>
<dbReference type="EMBL" id="CVQI01000336">
    <property type="protein sequence ID" value="CRJ94709.1"/>
    <property type="molecule type" value="Genomic_DNA"/>
</dbReference>
<sequence>MQLIGTSKQPATSRKRKPFSVTCLSGSCRLKMRRRRDWAKTGSSIAKGQVWSALALGEKKQRQLGLRLERQHGHRSRVSIVGVLVENDWAAQLRALLSEGKRLLDQMDG</sequence>
<evidence type="ECO:0000313" key="1">
    <source>
        <dbReference type="EMBL" id="CRJ94709.1"/>
    </source>
</evidence>
<name>A0A0G4KHZ3_VERLO</name>
<accession>A0A0G4KHZ3</accession>
<reference evidence="2" key="1">
    <citation type="submission" date="2015-05" db="EMBL/GenBank/DDBJ databases">
        <authorList>
            <person name="Fogelqvist Johan"/>
        </authorList>
    </citation>
    <scope>NUCLEOTIDE SEQUENCE [LARGE SCALE GENOMIC DNA]</scope>
</reference>
<organism evidence="1 2">
    <name type="scientific">Verticillium longisporum</name>
    <name type="common">Verticillium dahliae var. longisporum</name>
    <dbReference type="NCBI Taxonomy" id="100787"/>
    <lineage>
        <taxon>Eukaryota</taxon>
        <taxon>Fungi</taxon>
        <taxon>Dikarya</taxon>
        <taxon>Ascomycota</taxon>
        <taxon>Pezizomycotina</taxon>
        <taxon>Sordariomycetes</taxon>
        <taxon>Hypocreomycetidae</taxon>
        <taxon>Glomerellales</taxon>
        <taxon>Plectosphaerellaceae</taxon>
        <taxon>Verticillium</taxon>
    </lineage>
</organism>
<evidence type="ECO:0000313" key="2">
    <source>
        <dbReference type="Proteomes" id="UP000045706"/>
    </source>
</evidence>
<protein>
    <submittedName>
        <fullName evidence="1">Uncharacterized protein</fullName>
    </submittedName>
</protein>